<accession>A0A0F9RNB5</accession>
<gene>
    <name evidence="2" type="ORF">LCGC14_0874710</name>
</gene>
<proteinExistence type="predicted"/>
<dbReference type="SUPFAM" id="SSF88723">
    <property type="entry name" value="PIN domain-like"/>
    <property type="match status" value="1"/>
</dbReference>
<organism evidence="2">
    <name type="scientific">marine sediment metagenome</name>
    <dbReference type="NCBI Taxonomy" id="412755"/>
    <lineage>
        <taxon>unclassified sequences</taxon>
        <taxon>metagenomes</taxon>
        <taxon>ecological metagenomes</taxon>
    </lineage>
</organism>
<dbReference type="Gene3D" id="3.40.50.1010">
    <property type="entry name" value="5'-nuclease"/>
    <property type="match status" value="1"/>
</dbReference>
<evidence type="ECO:0000259" key="1">
    <source>
        <dbReference type="SMART" id="SM00670"/>
    </source>
</evidence>
<comment type="caution">
    <text evidence="2">The sequence shown here is derived from an EMBL/GenBank/DDBJ whole genome shotgun (WGS) entry which is preliminary data.</text>
</comment>
<dbReference type="EMBL" id="LAZR01002718">
    <property type="protein sequence ID" value="KKN26446.1"/>
    <property type="molecule type" value="Genomic_DNA"/>
</dbReference>
<protein>
    <recommendedName>
        <fullName evidence="1">PIN domain-containing protein</fullName>
    </recommendedName>
</protein>
<dbReference type="InterPro" id="IPR002716">
    <property type="entry name" value="PIN_dom"/>
</dbReference>
<dbReference type="CDD" id="cd09883">
    <property type="entry name" value="PIN_VapC_PhoHL-ATPase"/>
    <property type="match status" value="1"/>
</dbReference>
<dbReference type="SMART" id="SM00670">
    <property type="entry name" value="PINc"/>
    <property type="match status" value="1"/>
</dbReference>
<dbReference type="Pfam" id="PF13638">
    <property type="entry name" value="PIN_4"/>
    <property type="match status" value="1"/>
</dbReference>
<dbReference type="AlphaFoldDB" id="A0A0F9RNB5"/>
<name>A0A0F9RNB5_9ZZZZ</name>
<reference evidence="2" key="1">
    <citation type="journal article" date="2015" name="Nature">
        <title>Complex archaea that bridge the gap between prokaryotes and eukaryotes.</title>
        <authorList>
            <person name="Spang A."/>
            <person name="Saw J.H."/>
            <person name="Jorgensen S.L."/>
            <person name="Zaremba-Niedzwiedzka K."/>
            <person name="Martijn J."/>
            <person name="Lind A.E."/>
            <person name="van Eijk R."/>
            <person name="Schleper C."/>
            <person name="Guy L."/>
            <person name="Ettema T.J."/>
        </authorList>
    </citation>
    <scope>NUCLEOTIDE SEQUENCE</scope>
</reference>
<feature type="domain" description="PIN" evidence="1">
    <location>
        <begin position="10"/>
        <end position="119"/>
    </location>
</feature>
<sequence length="134" mass="15793">MIKRPAEGKRLFILDTNVLMHDPTALFRFDEHDIYLPMVVLEELDRGKKGLSEVSRNVRQVSRFLDELLLEKEIDVNLVRIAPKMNRYVNEWNEKEFPDPVTVNGHEFYIVSSVSSMQKIENILLRQIFDHLPN</sequence>
<dbReference type="InterPro" id="IPR029060">
    <property type="entry name" value="PIN-like_dom_sf"/>
</dbReference>
<evidence type="ECO:0000313" key="2">
    <source>
        <dbReference type="EMBL" id="KKN26446.1"/>
    </source>
</evidence>